<feature type="coiled-coil region" evidence="1">
    <location>
        <begin position="112"/>
        <end position="174"/>
    </location>
</feature>
<proteinExistence type="predicted"/>
<evidence type="ECO:0000313" key="4">
    <source>
        <dbReference type="EMBL" id="QFX95808.1"/>
    </source>
</evidence>
<protein>
    <submittedName>
        <fullName evidence="4">Uncharacterized protein</fullName>
    </submittedName>
</protein>
<evidence type="ECO:0000313" key="5">
    <source>
        <dbReference type="Proteomes" id="UP000363590"/>
    </source>
</evidence>
<evidence type="ECO:0000256" key="1">
    <source>
        <dbReference type="SAM" id="Coils"/>
    </source>
</evidence>
<reference evidence="4 5" key="1">
    <citation type="submission" date="2019-10" db="EMBL/GenBank/DDBJ databases">
        <authorList>
            <person name="Wang R."/>
        </authorList>
    </citation>
    <scope>NUCLEOTIDE SEQUENCE [LARGE SCALE GENOMIC DNA]</scope>
    <source>
        <strain evidence="4 5">ATCC 19377</strain>
    </source>
</reference>
<keyword evidence="3" id="KW-1133">Transmembrane helix</keyword>
<gene>
    <name evidence="4" type="ORF">GCD22_01443</name>
</gene>
<keyword evidence="1" id="KW-0175">Coiled coil</keyword>
<dbReference type="RefSeq" id="WP_153940518.1">
    <property type="nucleotide sequence ID" value="NZ_CP045571.1"/>
</dbReference>
<keyword evidence="3" id="KW-0812">Transmembrane</keyword>
<dbReference type="EMBL" id="CP045571">
    <property type="protein sequence ID" value="QFX95808.1"/>
    <property type="molecule type" value="Genomic_DNA"/>
</dbReference>
<dbReference type="AlphaFoldDB" id="A0A5P9XPW7"/>
<evidence type="ECO:0000256" key="3">
    <source>
        <dbReference type="SAM" id="Phobius"/>
    </source>
</evidence>
<accession>A0A5P9XPW7</accession>
<organism evidence="4 5">
    <name type="scientific">Acidithiobacillus thiooxidans ATCC 19377</name>
    <dbReference type="NCBI Taxonomy" id="637390"/>
    <lineage>
        <taxon>Bacteria</taxon>
        <taxon>Pseudomonadati</taxon>
        <taxon>Pseudomonadota</taxon>
        <taxon>Acidithiobacillia</taxon>
        <taxon>Acidithiobacillales</taxon>
        <taxon>Acidithiobacillaceae</taxon>
        <taxon>Acidithiobacillus</taxon>
    </lineage>
</organism>
<feature type="region of interest" description="Disordered" evidence="2">
    <location>
        <begin position="1"/>
        <end position="35"/>
    </location>
</feature>
<evidence type="ECO:0000256" key="2">
    <source>
        <dbReference type="SAM" id="MobiDB-lite"/>
    </source>
</evidence>
<feature type="transmembrane region" description="Helical" evidence="3">
    <location>
        <begin position="41"/>
        <end position="63"/>
    </location>
</feature>
<sequence length="285" mass="30434">MLTEHLPGRPITPSPAKNERSPSAPESRQGHSGARSWRGRAVVVLGVVSMMGCMVLAYEYLVWQGPIWFASQGVHRSSGKTDSAALAKKERASVQQLPKWMELGIVHTTKQLASSQSQLEQVRKKLASAQASITSLDKGRARLQKTVGNLTAENMQLKVQIRQAEQSAADARLALRERAVPAPVQSGLAAMKATSATGPNGIVALARKAVPPSKGKEVTPPAPAVTAKGWLTIAVHGTHAVVQTPAGQVALVHVGSRLDGALITRIDARNKAVVLNHQHWVYPPK</sequence>
<dbReference type="Proteomes" id="UP000363590">
    <property type="component" value="Chromosome"/>
</dbReference>
<dbReference type="KEGG" id="atx:GCD22_01443"/>
<name>A0A5P9XPW7_ACITH</name>
<dbReference type="GeneID" id="60695809"/>
<keyword evidence="3" id="KW-0472">Membrane</keyword>